<dbReference type="HOGENOM" id="CLU_1482416_0_0_1"/>
<protein>
    <recommendedName>
        <fullName evidence="5">Secreted protein</fullName>
    </recommendedName>
</protein>
<keyword evidence="4" id="KW-1185">Reference proteome</keyword>
<reference evidence="4" key="2">
    <citation type="submission" date="2015-01" db="EMBL/GenBank/DDBJ databases">
        <title>Evolutionary Origins and Diversification of the Mycorrhizal Mutualists.</title>
        <authorList>
            <consortium name="DOE Joint Genome Institute"/>
            <consortium name="Mycorrhizal Genomics Consortium"/>
            <person name="Kohler A."/>
            <person name="Kuo A."/>
            <person name="Nagy L.G."/>
            <person name="Floudas D."/>
            <person name="Copeland A."/>
            <person name="Barry K.W."/>
            <person name="Cichocki N."/>
            <person name="Veneault-Fourrey C."/>
            <person name="LaButti K."/>
            <person name="Lindquist E.A."/>
            <person name="Lipzen A."/>
            <person name="Lundell T."/>
            <person name="Morin E."/>
            <person name="Murat C."/>
            <person name="Riley R."/>
            <person name="Ohm R."/>
            <person name="Sun H."/>
            <person name="Tunlid A."/>
            <person name="Henrissat B."/>
            <person name="Grigoriev I.V."/>
            <person name="Hibbett D.S."/>
            <person name="Martin F."/>
        </authorList>
    </citation>
    <scope>NUCLEOTIDE SEQUENCE [LARGE SCALE GENOMIC DNA]</scope>
    <source>
        <strain evidence="4">Zn</strain>
    </source>
</reference>
<evidence type="ECO:0000313" key="4">
    <source>
        <dbReference type="Proteomes" id="UP000054321"/>
    </source>
</evidence>
<name>A0A0C3GNA1_OIDMZ</name>
<feature type="compositionally biased region" description="Polar residues" evidence="1">
    <location>
        <begin position="60"/>
        <end position="71"/>
    </location>
</feature>
<evidence type="ECO:0000256" key="2">
    <source>
        <dbReference type="SAM" id="SignalP"/>
    </source>
</evidence>
<organism evidence="3 4">
    <name type="scientific">Oidiodendron maius (strain Zn)</name>
    <dbReference type="NCBI Taxonomy" id="913774"/>
    <lineage>
        <taxon>Eukaryota</taxon>
        <taxon>Fungi</taxon>
        <taxon>Dikarya</taxon>
        <taxon>Ascomycota</taxon>
        <taxon>Pezizomycotina</taxon>
        <taxon>Leotiomycetes</taxon>
        <taxon>Leotiomycetes incertae sedis</taxon>
        <taxon>Myxotrichaceae</taxon>
        <taxon>Oidiodendron</taxon>
    </lineage>
</organism>
<keyword evidence="2" id="KW-0732">Signal</keyword>
<sequence length="182" mass="19724">MPSPSILRLVLAPLAPPVVCSRDCCWMDAKGRETADDAQEADADSSGPATAPTFGPSLLSFGTDTTHQQLPPQRLTPRAFLGSSRKVSGHPWPFTSTRRRPMPILSLSGALAFTASFHTFDDRLEAEPLWQAFSPTCLFHGLNPYEIEAPESAGGKLKSSLRRNIGIRNTAGTTSLLRPSHR</sequence>
<evidence type="ECO:0000313" key="3">
    <source>
        <dbReference type="EMBL" id="KIM93039.1"/>
    </source>
</evidence>
<feature type="chain" id="PRO_5002164844" description="Secreted protein" evidence="2">
    <location>
        <begin position="22"/>
        <end position="182"/>
    </location>
</feature>
<accession>A0A0C3GNA1</accession>
<dbReference type="InParanoid" id="A0A0C3GNA1"/>
<dbReference type="Proteomes" id="UP000054321">
    <property type="component" value="Unassembled WGS sequence"/>
</dbReference>
<dbReference type="AlphaFoldDB" id="A0A0C3GNA1"/>
<gene>
    <name evidence="3" type="ORF">OIDMADRAFT_36144</name>
</gene>
<feature type="signal peptide" evidence="2">
    <location>
        <begin position="1"/>
        <end position="21"/>
    </location>
</feature>
<feature type="region of interest" description="Disordered" evidence="1">
    <location>
        <begin position="35"/>
        <end position="73"/>
    </location>
</feature>
<dbReference type="EMBL" id="KN832901">
    <property type="protein sequence ID" value="KIM93039.1"/>
    <property type="molecule type" value="Genomic_DNA"/>
</dbReference>
<reference evidence="3 4" key="1">
    <citation type="submission" date="2014-04" db="EMBL/GenBank/DDBJ databases">
        <authorList>
            <consortium name="DOE Joint Genome Institute"/>
            <person name="Kuo A."/>
            <person name="Martino E."/>
            <person name="Perotto S."/>
            <person name="Kohler A."/>
            <person name="Nagy L.G."/>
            <person name="Floudas D."/>
            <person name="Copeland A."/>
            <person name="Barry K.W."/>
            <person name="Cichocki N."/>
            <person name="Veneault-Fourrey C."/>
            <person name="LaButti K."/>
            <person name="Lindquist E.A."/>
            <person name="Lipzen A."/>
            <person name="Lundell T."/>
            <person name="Morin E."/>
            <person name="Murat C."/>
            <person name="Sun H."/>
            <person name="Tunlid A."/>
            <person name="Henrissat B."/>
            <person name="Grigoriev I.V."/>
            <person name="Hibbett D.S."/>
            <person name="Martin F."/>
            <person name="Nordberg H.P."/>
            <person name="Cantor M.N."/>
            <person name="Hua S.X."/>
        </authorList>
    </citation>
    <scope>NUCLEOTIDE SEQUENCE [LARGE SCALE GENOMIC DNA]</scope>
    <source>
        <strain evidence="3 4">Zn</strain>
    </source>
</reference>
<proteinExistence type="predicted"/>
<evidence type="ECO:0000256" key="1">
    <source>
        <dbReference type="SAM" id="MobiDB-lite"/>
    </source>
</evidence>
<evidence type="ECO:0008006" key="5">
    <source>
        <dbReference type="Google" id="ProtNLM"/>
    </source>
</evidence>